<dbReference type="PROSITE" id="PS50880">
    <property type="entry name" value="TOPRIM"/>
    <property type="match status" value="1"/>
</dbReference>
<evidence type="ECO:0000256" key="18">
    <source>
        <dbReference type="ARBA" id="ARBA00053943"/>
    </source>
</evidence>
<dbReference type="FunFam" id="3.90.199.10:FF:000002">
    <property type="entry name" value="DNA topoisomerase 2"/>
    <property type="match status" value="1"/>
</dbReference>
<feature type="compositionally biased region" description="Polar residues" evidence="21">
    <location>
        <begin position="30"/>
        <end position="40"/>
    </location>
</feature>
<evidence type="ECO:0000256" key="5">
    <source>
        <dbReference type="ARBA" id="ARBA00011080"/>
    </source>
</evidence>
<evidence type="ECO:0000256" key="21">
    <source>
        <dbReference type="SAM" id="MobiDB-lite"/>
    </source>
</evidence>
<evidence type="ECO:0000256" key="2">
    <source>
        <dbReference type="ARBA" id="ARBA00001913"/>
    </source>
</evidence>
<dbReference type="FunFam" id="3.30.1360.40:FF:000011">
    <property type="entry name" value="DNA topoisomerase 2"/>
    <property type="match status" value="1"/>
</dbReference>
<dbReference type="EC" id="5.6.2.2" evidence="7 20"/>
<dbReference type="InterPro" id="IPR013757">
    <property type="entry name" value="Topo_IIA_A_a_sf"/>
</dbReference>
<dbReference type="PRINTS" id="PR01158">
    <property type="entry name" value="TOPISMRASEII"/>
</dbReference>
<dbReference type="InterPro" id="IPR036890">
    <property type="entry name" value="HATPase_C_sf"/>
</dbReference>
<evidence type="ECO:0000256" key="12">
    <source>
        <dbReference type="ARBA" id="ARBA00022840"/>
    </source>
</evidence>
<dbReference type="Pfam" id="PF01751">
    <property type="entry name" value="Toprim"/>
    <property type="match status" value="1"/>
</dbReference>
<dbReference type="InterPro" id="IPR013506">
    <property type="entry name" value="Topo_IIA_bsu_dom2"/>
</dbReference>
<dbReference type="GO" id="GO:0005524">
    <property type="term" value="F:ATP binding"/>
    <property type="evidence" value="ECO:0007669"/>
    <property type="project" value="UniProtKB-UniRule"/>
</dbReference>
<dbReference type="GO" id="GO:0000712">
    <property type="term" value="P:resolution of meiotic recombination intermediates"/>
    <property type="evidence" value="ECO:0007669"/>
    <property type="project" value="TreeGrafter"/>
</dbReference>
<dbReference type="GO" id="GO:0005634">
    <property type="term" value="C:nucleus"/>
    <property type="evidence" value="ECO:0007669"/>
    <property type="project" value="UniProtKB-SubCell"/>
</dbReference>
<dbReference type="Pfam" id="PF00204">
    <property type="entry name" value="DNA_gyraseB"/>
    <property type="match status" value="1"/>
</dbReference>
<feature type="compositionally biased region" description="Low complexity" evidence="21">
    <location>
        <begin position="1333"/>
        <end position="1362"/>
    </location>
</feature>
<dbReference type="InterPro" id="IPR014721">
    <property type="entry name" value="Ribsml_uS5_D2-typ_fold_subgr"/>
</dbReference>
<dbReference type="Gene3D" id="3.30.1360.40">
    <property type="match status" value="1"/>
</dbReference>
<dbReference type="FunFam" id="1.10.268.10:FF:000003">
    <property type="entry name" value="DNA topoisomerase 2"/>
    <property type="match status" value="1"/>
</dbReference>
<evidence type="ECO:0000259" key="22">
    <source>
        <dbReference type="PROSITE" id="PS50880"/>
    </source>
</evidence>
<evidence type="ECO:0000313" key="25">
    <source>
        <dbReference type="Proteomes" id="UP000478008"/>
    </source>
</evidence>
<evidence type="ECO:0000256" key="1">
    <source>
        <dbReference type="ARBA" id="ARBA00000185"/>
    </source>
</evidence>
<dbReference type="InterPro" id="IPR020568">
    <property type="entry name" value="Ribosomal_Su5_D2-typ_SF"/>
</dbReference>
<dbReference type="InterPro" id="IPR034157">
    <property type="entry name" value="TOPRIM_TopoII"/>
</dbReference>
<dbReference type="InterPro" id="IPR013760">
    <property type="entry name" value="Topo_IIA-like_dom_sf"/>
</dbReference>
<keyword evidence="13" id="KW-0460">Magnesium</keyword>
<accession>A0A7D9CY00</accession>
<comment type="cofactor">
    <cofactor evidence="3">
        <name>Mg(2+)</name>
        <dbReference type="ChEBI" id="CHEBI:18420"/>
    </cofactor>
</comment>
<dbReference type="FunFam" id="3.40.50.670:FF:000001">
    <property type="entry name" value="DNA topoisomerase 2"/>
    <property type="match status" value="2"/>
</dbReference>
<dbReference type="PANTHER" id="PTHR10169">
    <property type="entry name" value="DNA TOPOISOMERASE/GYRASE"/>
    <property type="match status" value="1"/>
</dbReference>
<dbReference type="Pfam" id="PF00521">
    <property type="entry name" value="DNA_topoisoIV"/>
    <property type="match status" value="1"/>
</dbReference>
<dbReference type="GO" id="GO:0003918">
    <property type="term" value="F:DNA topoisomerase type II (double strand cut, ATP-hydrolyzing) activity"/>
    <property type="evidence" value="ECO:0007669"/>
    <property type="project" value="UniProtKB-UniRule"/>
</dbReference>
<dbReference type="Gene3D" id="3.30.565.10">
    <property type="entry name" value="Histidine kinase-like ATPase, C-terminal domain"/>
    <property type="match status" value="1"/>
</dbReference>
<evidence type="ECO:0000313" key="24">
    <source>
        <dbReference type="EMBL" id="VUG18475.1"/>
    </source>
</evidence>
<keyword evidence="16 19" id="KW-0413">Isomerase</keyword>
<dbReference type="FunFam" id="3.30.230.10:FF:000008">
    <property type="entry name" value="DNA topoisomerase 2"/>
    <property type="match status" value="1"/>
</dbReference>
<evidence type="ECO:0000256" key="16">
    <source>
        <dbReference type="ARBA" id="ARBA00023235"/>
    </source>
</evidence>
<dbReference type="PROSITE" id="PS52040">
    <property type="entry name" value="TOPO_IIA"/>
    <property type="match status" value="1"/>
</dbReference>
<dbReference type="GO" id="GO:0006265">
    <property type="term" value="P:DNA topological change"/>
    <property type="evidence" value="ECO:0007669"/>
    <property type="project" value="UniProtKB-UniRule"/>
</dbReference>
<feature type="region of interest" description="Disordered" evidence="21">
    <location>
        <begin position="1244"/>
        <end position="1470"/>
    </location>
</feature>
<feature type="compositionally biased region" description="Basic residues" evidence="21">
    <location>
        <begin position="1255"/>
        <end position="1266"/>
    </location>
</feature>
<keyword evidence="11 20" id="KW-0547">Nucleotide-binding</keyword>
<proteinExistence type="inferred from homology"/>
<evidence type="ECO:0000256" key="7">
    <source>
        <dbReference type="ARBA" id="ARBA00012895"/>
    </source>
</evidence>
<evidence type="ECO:0000256" key="19">
    <source>
        <dbReference type="PROSITE-ProRule" id="PRU01384"/>
    </source>
</evidence>
<keyword evidence="12 20" id="KW-0067">ATP-binding</keyword>
<feature type="active site" description="O-(5'-phospho-DNA)-tyrosine intermediate" evidence="19">
    <location>
        <position position="850"/>
    </location>
</feature>
<evidence type="ECO:0000256" key="13">
    <source>
        <dbReference type="ARBA" id="ARBA00022842"/>
    </source>
</evidence>
<comment type="subcellular location">
    <subcellularLocation>
        <location evidence="4">Nucleus</location>
    </subcellularLocation>
</comment>
<evidence type="ECO:0000256" key="17">
    <source>
        <dbReference type="ARBA" id="ARBA00023242"/>
    </source>
</evidence>
<keyword evidence="17" id="KW-0539">Nucleus</keyword>
<dbReference type="Gene3D" id="3.90.199.10">
    <property type="entry name" value="Topoisomerase II, domain 5"/>
    <property type="match status" value="1"/>
</dbReference>
<feature type="compositionally biased region" description="Basic and acidic residues" evidence="21">
    <location>
        <begin position="1293"/>
        <end position="1315"/>
    </location>
</feature>
<evidence type="ECO:0000256" key="3">
    <source>
        <dbReference type="ARBA" id="ARBA00001946"/>
    </source>
</evidence>
<dbReference type="GO" id="GO:0046872">
    <property type="term" value="F:metal ion binding"/>
    <property type="evidence" value="ECO:0007669"/>
    <property type="project" value="UniProtKB-KW"/>
</dbReference>
<dbReference type="FunFam" id="3.30.565.10:FF:000004">
    <property type="entry name" value="DNA topoisomerase 2"/>
    <property type="match status" value="1"/>
</dbReference>
<dbReference type="SMART" id="SM00434">
    <property type="entry name" value="TOP4c"/>
    <property type="match status" value="1"/>
</dbReference>
<comment type="cofactor">
    <cofactor evidence="2">
        <name>Ca(2+)</name>
        <dbReference type="ChEBI" id="CHEBI:29108"/>
    </cofactor>
</comment>
<evidence type="ECO:0000256" key="11">
    <source>
        <dbReference type="ARBA" id="ARBA00022741"/>
    </source>
</evidence>
<gene>
    <name evidence="24" type="primary">TOP2</name>
    <name evidence="24" type="ORF">DEBR0S3_12266G</name>
</gene>
<evidence type="ECO:0000256" key="8">
    <source>
        <dbReference type="ARBA" id="ARBA00019635"/>
    </source>
</evidence>
<dbReference type="CDD" id="cd03481">
    <property type="entry name" value="TopoIIA_Trans_ScTopoIIA"/>
    <property type="match status" value="1"/>
</dbReference>
<feature type="compositionally biased region" description="Acidic residues" evidence="21">
    <location>
        <begin position="1440"/>
        <end position="1463"/>
    </location>
</feature>
<feature type="region of interest" description="Disordered" evidence="21">
    <location>
        <begin position="304"/>
        <end position="333"/>
    </location>
</feature>
<reference evidence="24 25" key="1">
    <citation type="submission" date="2019-07" db="EMBL/GenBank/DDBJ databases">
        <authorList>
            <person name="Friedrich A."/>
            <person name="Schacherer J."/>
        </authorList>
    </citation>
    <scope>NUCLEOTIDE SEQUENCE [LARGE SCALE GENOMIC DNA]</scope>
</reference>
<feature type="region of interest" description="Disordered" evidence="21">
    <location>
        <begin position="30"/>
        <end position="50"/>
    </location>
</feature>
<dbReference type="InterPro" id="IPR006171">
    <property type="entry name" value="TOPRIM_dom"/>
</dbReference>
<keyword evidence="9" id="KW-0597">Phosphoprotein</keyword>
<dbReference type="GO" id="GO:0003677">
    <property type="term" value="F:DNA binding"/>
    <property type="evidence" value="ECO:0007669"/>
    <property type="project" value="UniProtKB-UniRule"/>
</dbReference>
<keyword evidence="25" id="KW-1185">Reference proteome</keyword>
<organism evidence="24 25">
    <name type="scientific">Dekkera bruxellensis</name>
    <name type="common">Brettanomyces custersii</name>
    <dbReference type="NCBI Taxonomy" id="5007"/>
    <lineage>
        <taxon>Eukaryota</taxon>
        <taxon>Fungi</taxon>
        <taxon>Dikarya</taxon>
        <taxon>Ascomycota</taxon>
        <taxon>Saccharomycotina</taxon>
        <taxon>Pichiomycetes</taxon>
        <taxon>Pichiales</taxon>
        <taxon>Pichiaceae</taxon>
        <taxon>Brettanomyces</taxon>
    </lineage>
</organism>
<evidence type="ECO:0000256" key="14">
    <source>
        <dbReference type="ARBA" id="ARBA00023029"/>
    </source>
</evidence>
<dbReference type="SUPFAM" id="SSF55874">
    <property type="entry name" value="ATPase domain of HSP90 chaperone/DNA topoisomerase II/histidine kinase"/>
    <property type="match status" value="1"/>
</dbReference>
<evidence type="ECO:0000256" key="4">
    <source>
        <dbReference type="ARBA" id="ARBA00004123"/>
    </source>
</evidence>
<keyword evidence="10" id="KW-0479">Metal-binding</keyword>
<dbReference type="Gene3D" id="3.30.230.10">
    <property type="match status" value="1"/>
</dbReference>
<dbReference type="FunFam" id="3.30.1490.30:FF:000001">
    <property type="entry name" value="DNA topoisomerase 2"/>
    <property type="match status" value="1"/>
</dbReference>
<dbReference type="InterPro" id="IPR013759">
    <property type="entry name" value="Topo_IIA_B_C"/>
</dbReference>
<evidence type="ECO:0000256" key="20">
    <source>
        <dbReference type="RuleBase" id="RU362094"/>
    </source>
</evidence>
<comment type="subunit">
    <text evidence="6 20">Homodimer.</text>
</comment>
<dbReference type="PROSITE" id="PS00177">
    <property type="entry name" value="TOPOISOMERASE_II"/>
    <property type="match status" value="1"/>
</dbReference>
<keyword evidence="14 19" id="KW-0799">Topoisomerase</keyword>
<sequence>MASFDDDDEDFVLDDVQVASAARTPLASATNTVNSTGAKTSSKKNGGKTASDNYQKLTQLEHILKRPDTYIGSVEKFESEQWIYNTTTESMEFKKVSIVPGLFKIFDEILVNAADNKIRDPSMKRIDVKIDPENNLFSVKNDGRGIPVEIHTKEKIYIPELIFGNLLTSSNYNDKEKKVTGGRNGYGAKLCNIFSTEFTVKTADRTNGKTYSQTWHNNMSIVDKPKIKTMKTKSEYTEISFKPDLAKFGMESLDDDILGVLRRRVFDLCGSVRGIRVTLNGKALKINNFKQYTELYVKALSENQNGSSSRSSSVVKTEQIDDADQSESSPAPLESTKKVPLIYYAINDRWEIAFSLSDGNFHQVSFVNSIATTSGGTHVDLIVNMLVNKIMEHIKKKHRRAMLRPFQIKNNIFVFINCLIENPAFTSQTKEQLTTRPSQYGGRKLELPETFLKKVFNSGILDQVMDIAQANADRALKRMDGRKKNRITGYPKLEDANKAGTREGYKCTLILTEGDSALTLAVAGLAVVGRNYYGCYPLRGKLLNVREASADQIMRNAEIQAIKQIMGLQHKKKYDPANIKSLRYGHLMIMTDQDTDGSHIKGLIINFLETSFPGLLEVPNFLIEFITPIVKVTVLSGPNRKKVTAFYNMPEYEKWRDTEGKTCSYKQKYYKGLGTSSPEEMREYFSKLDKHLKKFHILEEGDAGCIDLAFSKKKADDRKEWLRAYRPGTFLDPDLTEIPISDFINKELILYSMADNIRSIPSVVDGFKPSQRKILFGCYKRNLRGEIKVSQLEGYIAEHTGYHHGDASLIQTIISLAQDFVGSNNMNLLFPHGGFGSRASGGKDAAAARYIFTELSAITRKVFNPLDNKLLTYMQDDEQTVEPEWYVPVVPMVLVNGADGIGSGWSTSIPPYNPDDIVENIHRLMRGEDSQEMTPWFKGWTGSISKISKDRYRVEGIINQVDETTLEITELPIRMWTITMKEFLLKGLSGSEKQSAWIKDMEEDHGVGIKFIVKLSVEEMAKSLKIGLKERFRLISTVSTSNMVLFDPTGRIKKYDNVNQILEDYYHVRLDFYQRRKDYMVTDLSNQLEKLSSQARFVKMIIERELVVSNKKRPVIVKELQEKGFPGFDKENKPIRVDINDNDLKDESSTEEEEDADFTTAAETETGMVVDNSKSVNSLYDYLLGMQIWSLTKERYDKLLKQRDQKEIELTTLLGKSAKDLWNEDLDVFVEAWHTFLKEDEERQKSMIPDAPSHNGKKRRRRKRKVKTENDETSGSKKKAKKMKQSTQPINEEGEKRKSKTPEVKEEAEEIESKELSSPFKSMFGSNKSSTPFGNKFSAAFSAFNNSGSNKGSDISTSSTELSLEKSKKRGRKPRSTSKKPVRRGRKVSKTKKNDEVDIASDSNDEAAVTAPSDDEIVTAVKRRNRGKSPKSYAMPSIDIESDGGDEDDDSDEIVAIDDDDSDESYHDDF</sequence>
<dbReference type="Gene3D" id="3.40.50.670">
    <property type="match status" value="1"/>
</dbReference>
<comment type="catalytic activity">
    <reaction evidence="1 19 20">
        <text>ATP-dependent breakage, passage and rejoining of double-stranded DNA.</text>
        <dbReference type="EC" id="5.6.2.2"/>
    </reaction>
</comment>
<dbReference type="InterPro" id="IPR001241">
    <property type="entry name" value="Topo_IIA"/>
</dbReference>
<keyword evidence="15 19" id="KW-0238">DNA-binding</keyword>
<dbReference type="InterPro" id="IPR002205">
    <property type="entry name" value="Topo_IIA_dom_A"/>
</dbReference>
<dbReference type="Pfam" id="PF02518">
    <property type="entry name" value="HATPase_c"/>
    <property type="match status" value="1"/>
</dbReference>
<evidence type="ECO:0000256" key="9">
    <source>
        <dbReference type="ARBA" id="ARBA00022553"/>
    </source>
</evidence>
<feature type="compositionally biased region" description="Basic residues" evidence="21">
    <location>
        <begin position="1367"/>
        <end position="1391"/>
    </location>
</feature>
<feature type="domain" description="Topo IIA-type catalytic" evidence="23">
    <location>
        <begin position="760"/>
        <end position="1226"/>
    </location>
</feature>
<dbReference type="EMBL" id="CABFWN010000003">
    <property type="protein sequence ID" value="VUG18475.1"/>
    <property type="molecule type" value="Genomic_DNA"/>
</dbReference>
<dbReference type="Gene3D" id="3.30.1490.30">
    <property type="match status" value="1"/>
</dbReference>
<dbReference type="InterPro" id="IPR001154">
    <property type="entry name" value="TopoII_euk"/>
</dbReference>
<dbReference type="Gene3D" id="1.10.268.10">
    <property type="entry name" value="Topoisomerase, domain 3"/>
    <property type="match status" value="1"/>
</dbReference>
<dbReference type="Proteomes" id="UP000478008">
    <property type="component" value="Unassembled WGS sequence"/>
</dbReference>
<name>A0A7D9CY00_DEKBR</name>
<protein>
    <recommendedName>
        <fullName evidence="8 20">DNA topoisomerase 2</fullName>
        <ecNumber evidence="7 20">5.6.2.2</ecNumber>
    </recommendedName>
</protein>
<dbReference type="PRINTS" id="PR00418">
    <property type="entry name" value="TPI2FAMILY"/>
</dbReference>
<dbReference type="Pfam" id="PF16898">
    <property type="entry name" value="TOPRIM_C"/>
    <property type="match status" value="1"/>
</dbReference>
<evidence type="ECO:0000256" key="10">
    <source>
        <dbReference type="ARBA" id="ARBA00022723"/>
    </source>
</evidence>
<comment type="similarity">
    <text evidence="5 20">Belongs to the type II topoisomerase family.</text>
</comment>
<dbReference type="PANTHER" id="PTHR10169:SF38">
    <property type="entry name" value="DNA TOPOISOMERASE 2"/>
    <property type="match status" value="1"/>
</dbReference>
<dbReference type="SUPFAM" id="SSF56719">
    <property type="entry name" value="Type II DNA topoisomerase"/>
    <property type="match status" value="1"/>
</dbReference>
<dbReference type="SUPFAM" id="SSF54211">
    <property type="entry name" value="Ribosomal protein S5 domain 2-like"/>
    <property type="match status" value="1"/>
</dbReference>
<evidence type="ECO:0000256" key="15">
    <source>
        <dbReference type="ARBA" id="ARBA00023125"/>
    </source>
</evidence>
<dbReference type="InterPro" id="IPR013758">
    <property type="entry name" value="Topo_IIA_A/C_ab"/>
</dbReference>
<dbReference type="SMART" id="SM00433">
    <property type="entry name" value="TOP2c"/>
    <property type="match status" value="1"/>
</dbReference>
<dbReference type="CDD" id="cd16930">
    <property type="entry name" value="HATPase_TopII-like"/>
    <property type="match status" value="1"/>
</dbReference>
<dbReference type="InterPro" id="IPR018522">
    <property type="entry name" value="TopoIIA_CS"/>
</dbReference>
<dbReference type="SMART" id="SM00387">
    <property type="entry name" value="HATPase_c"/>
    <property type="match status" value="1"/>
</dbReference>
<dbReference type="InterPro" id="IPR050634">
    <property type="entry name" value="DNA_Topoisomerase_II"/>
</dbReference>
<dbReference type="InterPro" id="IPR003594">
    <property type="entry name" value="HATPase_dom"/>
</dbReference>
<dbReference type="CDD" id="cd00187">
    <property type="entry name" value="TOP4c"/>
    <property type="match status" value="1"/>
</dbReference>
<evidence type="ECO:0000256" key="6">
    <source>
        <dbReference type="ARBA" id="ARBA00011738"/>
    </source>
</evidence>
<feature type="domain" description="Toprim" evidence="22">
    <location>
        <begin position="507"/>
        <end position="623"/>
    </location>
</feature>
<comment type="function">
    <text evidence="18 20">Control of topological states of DNA by transient breakage and subsequent rejoining of DNA strands. Topoisomerase II makes double-strand breaks.</text>
</comment>
<evidence type="ECO:0000259" key="23">
    <source>
        <dbReference type="PROSITE" id="PS52040"/>
    </source>
</evidence>
<dbReference type="GO" id="GO:0000819">
    <property type="term" value="P:sister chromatid segregation"/>
    <property type="evidence" value="ECO:0007669"/>
    <property type="project" value="TreeGrafter"/>
</dbReference>
<dbReference type="CDD" id="cd03365">
    <property type="entry name" value="TOPRIM_TopoIIA"/>
    <property type="match status" value="1"/>
</dbReference>
<dbReference type="InterPro" id="IPR031660">
    <property type="entry name" value="TOPRIM_C"/>
</dbReference>